<dbReference type="InterPro" id="IPR010472">
    <property type="entry name" value="FH3_dom"/>
</dbReference>
<feature type="compositionally biased region" description="Pro residues" evidence="1">
    <location>
        <begin position="548"/>
        <end position="568"/>
    </location>
</feature>
<protein>
    <submittedName>
        <fullName evidence="4">Formin, GTPase-binding domain,Armadillo-like helical,Formin, FH3 domain,Rho GTPase-binding/formin</fullName>
    </submittedName>
</protein>
<organism evidence="4 5">
    <name type="scientific">Cinara cedri</name>
    <dbReference type="NCBI Taxonomy" id="506608"/>
    <lineage>
        <taxon>Eukaryota</taxon>
        <taxon>Metazoa</taxon>
        <taxon>Ecdysozoa</taxon>
        <taxon>Arthropoda</taxon>
        <taxon>Hexapoda</taxon>
        <taxon>Insecta</taxon>
        <taxon>Pterygota</taxon>
        <taxon>Neoptera</taxon>
        <taxon>Paraneoptera</taxon>
        <taxon>Hemiptera</taxon>
        <taxon>Sternorrhyncha</taxon>
        <taxon>Aphidomorpha</taxon>
        <taxon>Aphidoidea</taxon>
        <taxon>Aphididae</taxon>
        <taxon>Lachninae</taxon>
        <taxon>Cinara</taxon>
    </lineage>
</organism>
<dbReference type="InterPro" id="IPR016024">
    <property type="entry name" value="ARM-type_fold"/>
</dbReference>
<dbReference type="SMART" id="SM00498">
    <property type="entry name" value="FH2"/>
    <property type="match status" value="1"/>
</dbReference>
<dbReference type="EMBL" id="CABPRJ010001901">
    <property type="protein sequence ID" value="VVC40225.1"/>
    <property type="molecule type" value="Genomic_DNA"/>
</dbReference>
<dbReference type="InterPro" id="IPR010473">
    <property type="entry name" value="GTPase-bd"/>
</dbReference>
<dbReference type="SUPFAM" id="SSF101447">
    <property type="entry name" value="Formin homology 2 domain (FH2 domain)"/>
    <property type="match status" value="1"/>
</dbReference>
<gene>
    <name evidence="4" type="ORF">CINCED_3A019420</name>
</gene>
<evidence type="ECO:0000313" key="5">
    <source>
        <dbReference type="Proteomes" id="UP000325440"/>
    </source>
</evidence>
<dbReference type="InterPro" id="IPR042201">
    <property type="entry name" value="FH2_Formin_sf"/>
</dbReference>
<dbReference type="Pfam" id="PF02181">
    <property type="entry name" value="FH2"/>
    <property type="match status" value="1"/>
</dbReference>
<dbReference type="PROSITE" id="PS51444">
    <property type="entry name" value="FH2"/>
    <property type="match status" value="1"/>
</dbReference>
<feature type="compositionally biased region" description="Pro residues" evidence="1">
    <location>
        <begin position="472"/>
        <end position="485"/>
    </location>
</feature>
<feature type="compositionally biased region" description="Pro residues" evidence="1">
    <location>
        <begin position="519"/>
        <end position="538"/>
    </location>
</feature>
<dbReference type="Gene3D" id="1.25.10.10">
    <property type="entry name" value="Leucine-rich Repeat Variant"/>
    <property type="match status" value="1"/>
</dbReference>
<sequence length="1132" mass="126797">MTTENHWRKVATYVKTKITVTENVNNQLSGSKLLADIKKGQSLSKWEPELCIKMIQLPGVDNYLAIKKLIEKANKEWIVEFLERDGLGTLMSSLRTISGKSLTDAMAQLQCVECLRAVVRSRTGLHYISTHLEYSAYLASVLICNNTTVKLQVYELLCALCVFSTDGMIFGKAVLSHIKMKQMLRHDFEIVVMELQQADTFAYQTTLMALVNCLILVEQNLRKRIRIRNELLAIGLRAAIENMAGYEDEALQIQITVFEEHQLADENQVRPKTHQELLEKLRSKISNTLYDSYLQSILLQMSEMDYDDSNINDIWNLIYDVVCNEPQTVLDTYRKTSRTHSTESQTDEKRLNKHFQPSHNRRHSLQLDAQKDTKRTAVVKTKRPSLPTVVRVVNGSTDIQKTNSNRPPTKNVIKPIQCSIFTQTDGTCYCGAAGSDRNNPELNNNDLNSSDENIVHNSCKTTEFVLESSVAIPPPPPPPPLPFLSPPLQSLSEIPPPPPFPTLLGISHPTAAPFLSSKIPPPPPFPLQKEIPPPPPLPSSYNFTSTGIPPPPPPPPLSGMVPPPPPPLPGMAPPPPPPLPGMMPPPPPPLPGMAPPPPPPLPGMMPPPPPPLPVMAPPPPPPFPGMTPPPPPPFSGMTPPPPPGVIPSFPPISSSTCFTELGQTNFAIPNISDGHRTVPTRRTNNNIKYYSLSPNTIKMKTLNWTKVNNKYLDKSIWSSADPPDLPINFRKIDELFCQKSRTKSSPAVLSPVSASKVNIVNILDSKRSLAINIMLKQFKSGSDEILEALQNGSSIPLDKLKGIQRVLPTDDEIKIIKKQTCDPATVVGKAEQFCLNLNDIPNYQLKIKLMIEKEELPTTVSDILGQLDGIREMCHNLIKDEPFKQFLSLVLFIGNYLNAGSYAGNASGFTLDTLPKLLDTRANKPRVTFLHFVVEVAQSNANKILSFTKYTSALRNLSRINFSSLEEEIKIITKQTRNLYSELSKQSKKQLIYTQFWDFIKKGVEDVEKLNEEYQRTMETITKVAVYFGEDTSKFKIEHSFALLGNFFERIDVVAKENVNRRIQEEKNKILAAKIENEKDGAQNTLKKRNVPRRLKTDPKDEDVCIVDLVLRDIRRGSFHLRRVKCQDENRV</sequence>
<proteinExistence type="predicted"/>
<dbReference type="GO" id="GO:0030036">
    <property type="term" value="P:actin cytoskeleton organization"/>
    <property type="evidence" value="ECO:0007669"/>
    <property type="project" value="InterPro"/>
</dbReference>
<keyword evidence="5" id="KW-1185">Reference proteome</keyword>
<accession>A0A5E4N8K9</accession>
<dbReference type="PANTHER" id="PTHR46345:SF8">
    <property type="entry name" value="FORMIN 3, ISOFORM B"/>
    <property type="match status" value="1"/>
</dbReference>
<dbReference type="InterPro" id="IPR014768">
    <property type="entry name" value="GBD/FH3_dom"/>
</dbReference>
<dbReference type="GO" id="GO:0031267">
    <property type="term" value="F:small GTPase binding"/>
    <property type="evidence" value="ECO:0007669"/>
    <property type="project" value="InterPro"/>
</dbReference>
<dbReference type="Pfam" id="PF06367">
    <property type="entry name" value="Drf_FH3"/>
    <property type="match status" value="1"/>
</dbReference>
<evidence type="ECO:0000259" key="3">
    <source>
        <dbReference type="PROSITE" id="PS51444"/>
    </source>
</evidence>
<dbReference type="Gene3D" id="1.20.58.2220">
    <property type="entry name" value="Formin, FH2 domain"/>
    <property type="match status" value="1"/>
</dbReference>
<evidence type="ECO:0000256" key="1">
    <source>
        <dbReference type="SAM" id="MobiDB-lite"/>
    </source>
</evidence>
<dbReference type="SMART" id="SM01139">
    <property type="entry name" value="Drf_FH3"/>
    <property type="match status" value="1"/>
</dbReference>
<dbReference type="Proteomes" id="UP000325440">
    <property type="component" value="Unassembled WGS sequence"/>
</dbReference>
<dbReference type="SMART" id="SM01140">
    <property type="entry name" value="Drf_GBD"/>
    <property type="match status" value="1"/>
</dbReference>
<name>A0A5E4N8K9_9HEMI</name>
<dbReference type="AlphaFoldDB" id="A0A5E4N8K9"/>
<dbReference type="OrthoDB" id="26518at2759"/>
<feature type="domain" description="FH2" evidence="3">
    <location>
        <begin position="689"/>
        <end position="1077"/>
    </location>
</feature>
<dbReference type="Pfam" id="PF06371">
    <property type="entry name" value="Drf_GBD"/>
    <property type="match status" value="1"/>
</dbReference>
<dbReference type="SUPFAM" id="SSF48371">
    <property type="entry name" value="ARM repeat"/>
    <property type="match status" value="1"/>
</dbReference>
<dbReference type="PANTHER" id="PTHR46345">
    <property type="entry name" value="INVERTED FORMIN-2"/>
    <property type="match status" value="1"/>
</dbReference>
<feature type="domain" description="GBD/FH3" evidence="2">
    <location>
        <begin position="1"/>
        <end position="336"/>
    </location>
</feature>
<dbReference type="InterPro" id="IPR011989">
    <property type="entry name" value="ARM-like"/>
</dbReference>
<dbReference type="InterPro" id="IPR015425">
    <property type="entry name" value="FH2_Formin"/>
</dbReference>
<reference evidence="4 5" key="1">
    <citation type="submission" date="2019-08" db="EMBL/GenBank/DDBJ databases">
        <authorList>
            <person name="Alioto T."/>
            <person name="Alioto T."/>
            <person name="Gomez Garrido J."/>
        </authorList>
    </citation>
    <scope>NUCLEOTIDE SEQUENCE [LARGE SCALE GENOMIC DNA]</scope>
</reference>
<evidence type="ECO:0000259" key="2">
    <source>
        <dbReference type="PROSITE" id="PS51232"/>
    </source>
</evidence>
<feature type="region of interest" description="Disordered" evidence="1">
    <location>
        <begin position="471"/>
        <end position="493"/>
    </location>
</feature>
<feature type="region of interest" description="Disordered" evidence="1">
    <location>
        <begin position="335"/>
        <end position="362"/>
    </location>
</feature>
<dbReference type="GO" id="GO:0003779">
    <property type="term" value="F:actin binding"/>
    <property type="evidence" value="ECO:0007669"/>
    <property type="project" value="InterPro"/>
</dbReference>
<evidence type="ECO:0000313" key="4">
    <source>
        <dbReference type="EMBL" id="VVC40225.1"/>
    </source>
</evidence>
<feature type="region of interest" description="Disordered" evidence="1">
    <location>
        <begin position="514"/>
        <end position="568"/>
    </location>
</feature>
<dbReference type="PROSITE" id="PS51232">
    <property type="entry name" value="GBD_FH3"/>
    <property type="match status" value="1"/>
</dbReference>